<reference evidence="18" key="1">
    <citation type="submission" date="2020-11" db="EMBL/GenBank/DDBJ databases">
        <authorList>
            <person name="Tran Van P."/>
        </authorList>
    </citation>
    <scope>NUCLEOTIDE SEQUENCE</scope>
</reference>
<dbReference type="Pfam" id="PF22248">
    <property type="entry name" value="ERMP1_C"/>
    <property type="match status" value="1"/>
</dbReference>
<dbReference type="PANTHER" id="PTHR12147:SF22">
    <property type="entry name" value="ENDOPLASMIC RETICULUM METALLOPEPTIDASE 1"/>
    <property type="match status" value="1"/>
</dbReference>
<organism evidence="18">
    <name type="scientific">Timema bartmani</name>
    <dbReference type="NCBI Taxonomy" id="61472"/>
    <lineage>
        <taxon>Eukaryota</taxon>
        <taxon>Metazoa</taxon>
        <taxon>Ecdysozoa</taxon>
        <taxon>Arthropoda</taxon>
        <taxon>Hexapoda</taxon>
        <taxon>Insecta</taxon>
        <taxon>Pterygota</taxon>
        <taxon>Neoptera</taxon>
        <taxon>Polyneoptera</taxon>
        <taxon>Phasmatodea</taxon>
        <taxon>Timematodea</taxon>
        <taxon>Timematoidea</taxon>
        <taxon>Timematidae</taxon>
        <taxon>Timema</taxon>
    </lineage>
</organism>
<evidence type="ECO:0000256" key="2">
    <source>
        <dbReference type="ARBA" id="ARBA00004477"/>
    </source>
</evidence>
<evidence type="ECO:0000256" key="4">
    <source>
        <dbReference type="ARBA" id="ARBA00022670"/>
    </source>
</evidence>
<feature type="transmembrane region" description="Helical" evidence="15">
    <location>
        <begin position="252"/>
        <end position="274"/>
    </location>
</feature>
<feature type="domain" description="Endoplasmic reticulum metallopeptidase 1-like C-terminal" evidence="17">
    <location>
        <begin position="428"/>
        <end position="655"/>
    </location>
</feature>
<evidence type="ECO:0000313" key="18">
    <source>
        <dbReference type="EMBL" id="CAD7442477.1"/>
    </source>
</evidence>
<dbReference type="AlphaFoldDB" id="A0A7R9EXX4"/>
<evidence type="ECO:0000256" key="10">
    <source>
        <dbReference type="ARBA" id="ARBA00022989"/>
    </source>
</evidence>
<dbReference type="FunFam" id="3.40.630.10:FF:000008">
    <property type="entry name" value="Endoplasmic reticulum metallopeptidase 1"/>
    <property type="match status" value="1"/>
</dbReference>
<keyword evidence="4" id="KW-0645">Protease</keyword>
<keyword evidence="12 15" id="KW-0472">Membrane</keyword>
<dbReference type="PANTHER" id="PTHR12147">
    <property type="entry name" value="METALLOPEPTIDASE M28 FAMILY MEMBER"/>
    <property type="match status" value="1"/>
</dbReference>
<dbReference type="Pfam" id="PF04389">
    <property type="entry name" value="Peptidase_M28"/>
    <property type="match status" value="1"/>
</dbReference>
<dbReference type="InterPro" id="IPR007484">
    <property type="entry name" value="Peptidase_M28"/>
</dbReference>
<gene>
    <name evidence="18" type="ORF">TBIB3V08_LOCUS4906</name>
</gene>
<evidence type="ECO:0000256" key="13">
    <source>
        <dbReference type="ARBA" id="ARBA00023180"/>
    </source>
</evidence>
<evidence type="ECO:0000256" key="12">
    <source>
        <dbReference type="ARBA" id="ARBA00023136"/>
    </source>
</evidence>
<evidence type="ECO:0000256" key="3">
    <source>
        <dbReference type="ARBA" id="ARBA00010918"/>
    </source>
</evidence>
<feature type="transmembrane region" description="Helical" evidence="15">
    <location>
        <begin position="326"/>
        <end position="349"/>
    </location>
</feature>
<proteinExistence type="inferred from homology"/>
<protein>
    <recommendedName>
        <fullName evidence="14">FXNA-like protease</fullName>
    </recommendedName>
</protein>
<evidence type="ECO:0000256" key="6">
    <source>
        <dbReference type="ARBA" id="ARBA00022723"/>
    </source>
</evidence>
<sequence>MGSRAPVDAPFLAAPRAITPLAPPHPLPVDLVDRGSVRQRMRLEEPERLFSNQHYDDTRPKQDVHRSGLPLYSVGLVFLTWFVLFWAEKTAAHGFITQHKWAKEIAAFINLEACGAGGKEILFQAGPNHPWLVKLYVESVPHPNALVLAEDIFQSDLIPSDTDFRVFRDFGNIPGLDFAHAMNGYVYHTKYDNMDAIPRGTVQHTGDNLLALVQQLASSTELSDTQQHAAGREVYFNILPRTIVHYSEEAGVFLNILFIGLSIYTALVNARVIFAGETRKTAFWQLTLGCGVVGAGWLHGILTNVMIALILDALNCSMTWYSHPGLIFGLYYCPTLVCMMALMAIYGNYKVVLCSTHSKVWRCVDRELFMVTCGTVGQPGRLVEVPLIVLVKDRLKALGIISAIFVLTVAAATLTPLGFPYGADPSQPTPQRILTFHVKRTFYSAEGSVRLQDSGYFLFPLDRHSPDSVSQLIPEVSNARNVADDCNTELFCGLPVSSARMVSLLDSSSWIPADSPAIHIATSLELMTQTMLSVKVRRLTFRAKGPENMGLVVSVVPNVELVRWSFEADLPAQGIKWLDRSAYFIHYTSGSTGTAWDFWLDFEVPSNVSRPIIDIALSGHYFSDKRNKSPHFSEFLNKYPEWAHVTAWTVSYKSYKF</sequence>
<dbReference type="GO" id="GO:0005789">
    <property type="term" value="C:endoplasmic reticulum membrane"/>
    <property type="evidence" value="ECO:0007669"/>
    <property type="project" value="UniProtKB-SubCell"/>
</dbReference>
<feature type="domain" description="Peptidase M28" evidence="16">
    <location>
        <begin position="91"/>
        <end position="213"/>
    </location>
</feature>
<feature type="transmembrane region" description="Helical" evidence="15">
    <location>
        <begin position="397"/>
        <end position="419"/>
    </location>
</feature>
<comment type="cofactor">
    <cofactor evidence="1">
        <name>Zn(2+)</name>
        <dbReference type="ChEBI" id="CHEBI:29105"/>
    </cofactor>
</comment>
<evidence type="ECO:0000256" key="9">
    <source>
        <dbReference type="ARBA" id="ARBA00022833"/>
    </source>
</evidence>
<evidence type="ECO:0000259" key="16">
    <source>
        <dbReference type="Pfam" id="PF04389"/>
    </source>
</evidence>
<dbReference type="Gene3D" id="3.40.630.10">
    <property type="entry name" value="Zn peptidases"/>
    <property type="match status" value="1"/>
</dbReference>
<evidence type="ECO:0000259" key="17">
    <source>
        <dbReference type="Pfam" id="PF22248"/>
    </source>
</evidence>
<keyword evidence="10 15" id="KW-1133">Transmembrane helix</keyword>
<dbReference type="GO" id="GO:0008235">
    <property type="term" value="F:metalloexopeptidase activity"/>
    <property type="evidence" value="ECO:0007669"/>
    <property type="project" value="InterPro"/>
</dbReference>
<dbReference type="GO" id="GO:0046872">
    <property type="term" value="F:metal ion binding"/>
    <property type="evidence" value="ECO:0007669"/>
    <property type="project" value="UniProtKB-KW"/>
</dbReference>
<evidence type="ECO:0000256" key="7">
    <source>
        <dbReference type="ARBA" id="ARBA00022801"/>
    </source>
</evidence>
<comment type="subcellular location">
    <subcellularLocation>
        <location evidence="2">Endoplasmic reticulum membrane</location>
        <topology evidence="2">Multi-pass membrane protein</topology>
    </subcellularLocation>
</comment>
<evidence type="ECO:0000256" key="8">
    <source>
        <dbReference type="ARBA" id="ARBA00022824"/>
    </source>
</evidence>
<keyword evidence="5 15" id="KW-0812">Transmembrane</keyword>
<keyword evidence="13" id="KW-0325">Glycoprotein</keyword>
<keyword evidence="8" id="KW-0256">Endoplasmic reticulum</keyword>
<feature type="transmembrane region" description="Helical" evidence="15">
    <location>
        <begin position="69"/>
        <end position="87"/>
    </location>
</feature>
<evidence type="ECO:0000256" key="1">
    <source>
        <dbReference type="ARBA" id="ARBA00001947"/>
    </source>
</evidence>
<dbReference type="SUPFAM" id="SSF53187">
    <property type="entry name" value="Zn-dependent exopeptidases"/>
    <property type="match status" value="1"/>
</dbReference>
<dbReference type="InterPro" id="IPR053973">
    <property type="entry name" value="ERMP1-like_C"/>
</dbReference>
<keyword evidence="7" id="KW-0378">Hydrolase</keyword>
<evidence type="ECO:0000256" key="11">
    <source>
        <dbReference type="ARBA" id="ARBA00023049"/>
    </source>
</evidence>
<keyword evidence="6" id="KW-0479">Metal-binding</keyword>
<keyword evidence="11" id="KW-0482">Metalloprotease</keyword>
<evidence type="ECO:0000256" key="14">
    <source>
        <dbReference type="ARBA" id="ARBA00078796"/>
    </source>
</evidence>
<accession>A0A7R9EXX4</accession>
<dbReference type="EMBL" id="OD565735">
    <property type="protein sequence ID" value="CAD7442477.1"/>
    <property type="molecule type" value="Genomic_DNA"/>
</dbReference>
<comment type="similarity">
    <text evidence="3">Belongs to the peptidase M28 family.</text>
</comment>
<dbReference type="GO" id="GO:0006508">
    <property type="term" value="P:proteolysis"/>
    <property type="evidence" value="ECO:0007669"/>
    <property type="project" value="UniProtKB-KW"/>
</dbReference>
<dbReference type="InterPro" id="IPR045175">
    <property type="entry name" value="M28_fam"/>
</dbReference>
<name>A0A7R9EXX4_9NEOP</name>
<keyword evidence="9" id="KW-0862">Zinc</keyword>
<evidence type="ECO:0000256" key="5">
    <source>
        <dbReference type="ARBA" id="ARBA00022692"/>
    </source>
</evidence>
<feature type="transmembrane region" description="Helical" evidence="15">
    <location>
        <begin position="286"/>
        <end position="311"/>
    </location>
</feature>
<evidence type="ECO:0000256" key="15">
    <source>
        <dbReference type="SAM" id="Phobius"/>
    </source>
</evidence>